<gene>
    <name evidence="1" type="ORF">WA026_012447</name>
</gene>
<reference evidence="1 2" key="1">
    <citation type="submission" date="2023-03" db="EMBL/GenBank/DDBJ databases">
        <title>Genome insight into feeding habits of ladybird beetles.</title>
        <authorList>
            <person name="Li H.-S."/>
            <person name="Huang Y.-H."/>
            <person name="Pang H."/>
        </authorList>
    </citation>
    <scope>NUCLEOTIDE SEQUENCE [LARGE SCALE GENOMIC DNA]</scope>
    <source>
        <strain evidence="1">SYSU_2023b</strain>
        <tissue evidence="1">Whole body</tissue>
    </source>
</reference>
<protein>
    <submittedName>
        <fullName evidence="1">Uncharacterized protein</fullName>
    </submittedName>
</protein>
<name>A0AAW1US96_9CUCU</name>
<sequence>IREEEFECKVLPGKNGTNPVIAHFKKKWKPDINSYTLKKDLLNLKYCNIEGKKGNVLFHEDLSKET</sequence>
<organism evidence="1 2">
    <name type="scientific">Henosepilachna vigintioctopunctata</name>
    <dbReference type="NCBI Taxonomy" id="420089"/>
    <lineage>
        <taxon>Eukaryota</taxon>
        <taxon>Metazoa</taxon>
        <taxon>Ecdysozoa</taxon>
        <taxon>Arthropoda</taxon>
        <taxon>Hexapoda</taxon>
        <taxon>Insecta</taxon>
        <taxon>Pterygota</taxon>
        <taxon>Neoptera</taxon>
        <taxon>Endopterygota</taxon>
        <taxon>Coleoptera</taxon>
        <taxon>Polyphaga</taxon>
        <taxon>Cucujiformia</taxon>
        <taxon>Coccinelloidea</taxon>
        <taxon>Coccinellidae</taxon>
        <taxon>Epilachninae</taxon>
        <taxon>Epilachnini</taxon>
        <taxon>Henosepilachna</taxon>
    </lineage>
</organism>
<comment type="caution">
    <text evidence="1">The sequence shown here is derived from an EMBL/GenBank/DDBJ whole genome shotgun (WGS) entry which is preliminary data.</text>
</comment>
<evidence type="ECO:0000313" key="1">
    <source>
        <dbReference type="EMBL" id="KAK9885683.1"/>
    </source>
</evidence>
<dbReference type="EMBL" id="JARQZJ010000096">
    <property type="protein sequence ID" value="KAK9885683.1"/>
    <property type="molecule type" value="Genomic_DNA"/>
</dbReference>
<accession>A0AAW1US96</accession>
<dbReference type="Proteomes" id="UP001431783">
    <property type="component" value="Unassembled WGS sequence"/>
</dbReference>
<dbReference type="AlphaFoldDB" id="A0AAW1US96"/>
<feature type="non-terminal residue" evidence="1">
    <location>
        <position position="1"/>
    </location>
</feature>
<proteinExistence type="predicted"/>
<keyword evidence="2" id="KW-1185">Reference proteome</keyword>
<evidence type="ECO:0000313" key="2">
    <source>
        <dbReference type="Proteomes" id="UP001431783"/>
    </source>
</evidence>